<reference evidence="1" key="1">
    <citation type="submission" date="2014-09" db="EMBL/GenBank/DDBJ databases">
        <authorList>
            <person name="Magalhaes I.L.F."/>
            <person name="Oliveira U."/>
            <person name="Santos F.R."/>
            <person name="Vidigal T.H.D.A."/>
            <person name="Brescovit A.D."/>
            <person name="Santos A.J."/>
        </authorList>
    </citation>
    <scope>NUCLEOTIDE SEQUENCE</scope>
    <source>
        <tissue evidence="1">Shoot tissue taken approximately 20 cm above the soil surface</tissue>
    </source>
</reference>
<evidence type="ECO:0000313" key="1">
    <source>
        <dbReference type="EMBL" id="JAD51859.1"/>
    </source>
</evidence>
<accession>A0A0A9AJI2</accession>
<dbReference type="AlphaFoldDB" id="A0A0A9AJI2"/>
<name>A0A0A9AJI2_ARUDO</name>
<organism evidence="1">
    <name type="scientific">Arundo donax</name>
    <name type="common">Giant reed</name>
    <name type="synonym">Donax arundinaceus</name>
    <dbReference type="NCBI Taxonomy" id="35708"/>
    <lineage>
        <taxon>Eukaryota</taxon>
        <taxon>Viridiplantae</taxon>
        <taxon>Streptophyta</taxon>
        <taxon>Embryophyta</taxon>
        <taxon>Tracheophyta</taxon>
        <taxon>Spermatophyta</taxon>
        <taxon>Magnoliopsida</taxon>
        <taxon>Liliopsida</taxon>
        <taxon>Poales</taxon>
        <taxon>Poaceae</taxon>
        <taxon>PACMAD clade</taxon>
        <taxon>Arundinoideae</taxon>
        <taxon>Arundineae</taxon>
        <taxon>Arundo</taxon>
    </lineage>
</organism>
<reference evidence="1" key="2">
    <citation type="journal article" date="2015" name="Data Brief">
        <title>Shoot transcriptome of the giant reed, Arundo donax.</title>
        <authorList>
            <person name="Barrero R.A."/>
            <person name="Guerrero F.D."/>
            <person name="Moolhuijzen P."/>
            <person name="Goolsby J.A."/>
            <person name="Tidwell J."/>
            <person name="Bellgard S.E."/>
            <person name="Bellgard M.I."/>
        </authorList>
    </citation>
    <scope>NUCLEOTIDE SEQUENCE</scope>
    <source>
        <tissue evidence="1">Shoot tissue taken approximately 20 cm above the soil surface</tissue>
    </source>
</reference>
<protein>
    <submittedName>
        <fullName evidence="1">Uncharacterized protein</fullName>
    </submittedName>
</protein>
<dbReference type="EMBL" id="GBRH01246036">
    <property type="protein sequence ID" value="JAD51859.1"/>
    <property type="molecule type" value="Transcribed_RNA"/>
</dbReference>
<sequence length="25" mass="2813">MIWPANSLHVGLPPWLCLNCYVAKS</sequence>
<proteinExistence type="predicted"/>